<feature type="domain" description="Glycosyl transferase family 1" evidence="6">
    <location>
        <begin position="255"/>
        <end position="428"/>
    </location>
</feature>
<evidence type="ECO:0000256" key="3">
    <source>
        <dbReference type="ARBA" id="ARBA00022676"/>
    </source>
</evidence>
<dbReference type="GO" id="GO:0046524">
    <property type="term" value="F:sucrose-phosphate synthase activity"/>
    <property type="evidence" value="ECO:0007669"/>
    <property type="project" value="UniProtKB-EC"/>
</dbReference>
<keyword evidence="10" id="KW-1185">Reference proteome</keyword>
<dbReference type="InterPro" id="IPR012822">
    <property type="entry name" value="SucroseP_synth_GlycoTrfase_dom"/>
</dbReference>
<comment type="similarity">
    <text evidence="1">Belongs to the glycosyltransferase 1 family.</text>
</comment>
<dbReference type="Proteomes" id="UP000198635">
    <property type="component" value="Unassembled WGS sequence"/>
</dbReference>
<dbReference type="InterPro" id="IPR044161">
    <property type="entry name" value="SPS"/>
</dbReference>
<dbReference type="AlphaFoldDB" id="A0A1I3RGB5"/>
<dbReference type="InterPro" id="IPR006380">
    <property type="entry name" value="SPP-like_dom"/>
</dbReference>
<evidence type="ECO:0000256" key="1">
    <source>
        <dbReference type="ARBA" id="ARBA00006530"/>
    </source>
</evidence>
<dbReference type="InterPro" id="IPR012821">
    <property type="entry name" value="Sucrose_P_synth_Pase-like_dom"/>
</dbReference>
<dbReference type="EC" id="2.4.1.14" evidence="2"/>
<dbReference type="Gene3D" id="3.40.50.1000">
    <property type="entry name" value="HAD superfamily/HAD-like"/>
    <property type="match status" value="1"/>
</dbReference>
<dbReference type="RefSeq" id="WP_092373011.1">
    <property type="nucleotide sequence ID" value="NZ_FORX01000003.1"/>
</dbReference>
<proteinExistence type="inferred from homology"/>
<dbReference type="InterPro" id="IPR000368">
    <property type="entry name" value="Sucrose_synth_GT-B1"/>
</dbReference>
<organism evidence="9 10">
    <name type="scientific">Desulfomicrobium apsheronum</name>
    <dbReference type="NCBI Taxonomy" id="52560"/>
    <lineage>
        <taxon>Bacteria</taxon>
        <taxon>Pseudomonadati</taxon>
        <taxon>Thermodesulfobacteriota</taxon>
        <taxon>Desulfovibrionia</taxon>
        <taxon>Desulfovibrionales</taxon>
        <taxon>Desulfomicrobiaceae</taxon>
        <taxon>Desulfomicrobium</taxon>
    </lineage>
</organism>
<dbReference type="OrthoDB" id="9808590at2"/>
<dbReference type="Pfam" id="PF00862">
    <property type="entry name" value="GT-B_Sucrose_synth"/>
    <property type="match status" value="1"/>
</dbReference>
<protein>
    <recommendedName>
        <fullName evidence="2">sucrose-phosphate synthase</fullName>
        <ecNumber evidence="2">2.4.1.14</ecNumber>
    </recommendedName>
</protein>
<accession>A0A1I3RGB5</accession>
<gene>
    <name evidence="9" type="ORF">SAMN04488082_103159</name>
</gene>
<dbReference type="SUPFAM" id="SSF56784">
    <property type="entry name" value="HAD-like"/>
    <property type="match status" value="1"/>
</dbReference>
<dbReference type="PANTHER" id="PTHR46039">
    <property type="entry name" value="SUCROSE-PHOSPHATE SYNTHASE 3-RELATED"/>
    <property type="match status" value="1"/>
</dbReference>
<dbReference type="NCBIfam" id="TIGR02471">
    <property type="entry name" value="sucr_syn_bact_C"/>
    <property type="match status" value="1"/>
</dbReference>
<keyword evidence="4" id="KW-0808">Transferase</keyword>
<dbReference type="Pfam" id="PF00534">
    <property type="entry name" value="Glycos_transf_1"/>
    <property type="match status" value="1"/>
</dbReference>
<dbReference type="InterPro" id="IPR001296">
    <property type="entry name" value="Glyco_trans_1"/>
</dbReference>
<dbReference type="STRING" id="52560.SAMN04488082_103159"/>
<evidence type="ECO:0000313" key="9">
    <source>
        <dbReference type="EMBL" id="SFJ45305.1"/>
    </source>
</evidence>
<evidence type="ECO:0000256" key="4">
    <source>
        <dbReference type="ARBA" id="ARBA00022679"/>
    </source>
</evidence>
<evidence type="ECO:0000256" key="5">
    <source>
        <dbReference type="ARBA" id="ARBA00047471"/>
    </source>
</evidence>
<feature type="domain" description="Sucrose phosphatase-like" evidence="8">
    <location>
        <begin position="474"/>
        <end position="709"/>
    </location>
</feature>
<dbReference type="Pfam" id="PF05116">
    <property type="entry name" value="S6PP"/>
    <property type="match status" value="1"/>
</dbReference>
<evidence type="ECO:0000259" key="7">
    <source>
        <dbReference type="Pfam" id="PF00862"/>
    </source>
</evidence>
<dbReference type="Gene3D" id="3.40.50.2000">
    <property type="entry name" value="Glycogen Phosphorylase B"/>
    <property type="match status" value="2"/>
</dbReference>
<dbReference type="Gene3D" id="3.90.1070.10">
    <property type="match status" value="1"/>
</dbReference>
<dbReference type="PANTHER" id="PTHR46039:SF5">
    <property type="entry name" value="SUCROSE-PHOSPHATE SYNTHASE 3-RELATED"/>
    <property type="match status" value="1"/>
</dbReference>
<evidence type="ECO:0000259" key="8">
    <source>
        <dbReference type="Pfam" id="PF05116"/>
    </source>
</evidence>
<dbReference type="SUPFAM" id="SSF53756">
    <property type="entry name" value="UDP-Glycosyltransferase/glycogen phosphorylase"/>
    <property type="match status" value="1"/>
</dbReference>
<evidence type="ECO:0000259" key="6">
    <source>
        <dbReference type="Pfam" id="PF00534"/>
    </source>
</evidence>
<dbReference type="NCBIfam" id="TIGR02472">
    <property type="entry name" value="sucr_P_syn_N"/>
    <property type="match status" value="1"/>
</dbReference>
<sequence>MKTRGQPVKKPLFIVLISIHGLVRGHDMELGRDADTGGQVKYVVELTRALGERPDVEKAILLTRRVVDDAVSPDYAQVTEPLSNKASIVRIECGEEKYLRKELLWDSLDNFSDNVFTFLKSQERIPDLLHSHYADAGYVGARLSHQLGIPLVHTGHSLGRSKRLRLLASGISRGQIEDTYKMSRRIEAEETTLGAAERIITSTGQEIEEQYGLYDFYQPERMCVIPPGTDLTHFYPPRESEKSSSIALELKRFLQRPTRPMVLALSRPDPKKNIVTLIDAYAESPQLQEAANLIIVAGNRDDIQDMDEGARGVLNDILLAVDRHDLYGKVAYPKHHRPEEVATLFRLAAASHGVFVNPALTEPFGLTLLEAAACGLPIVATEEGGPIDIIKNCRNGHLIDPLDKVSMAETILRTLIDKKEWRTFAKNGLSGVRRHYSWQAHVEKYLDVVRPLVEKTAPLIRMAPIRRRGISRKQALFAELDLSLIGENYSLTALLQTLHAHRKTVLFGIVTGRRLDNALATLRKHRIPQPDVLISGQGTEIHYAPNLTQDTIWEQHINHLWDPRAVRKTLRDIPGLSLQPKKHQSAFKISYYIDTSVISGQQVRQLLQHNEQAVNVLVSFGQYLDVLPLRASKGLALRWCSEQLDFPLESTLVAGVTGADADMLRGNTLGTVVDNRHITELSDLANIEGIHFSEASFAAGILDAMAHYQFPAQEEGAS</sequence>
<dbReference type="InterPro" id="IPR023214">
    <property type="entry name" value="HAD_sf"/>
</dbReference>
<name>A0A1I3RGB5_9BACT</name>
<dbReference type="InterPro" id="IPR036412">
    <property type="entry name" value="HAD-like_sf"/>
</dbReference>
<evidence type="ECO:0000313" key="10">
    <source>
        <dbReference type="Proteomes" id="UP000198635"/>
    </source>
</evidence>
<feature type="domain" description="Sucrose synthase first GT-B" evidence="7">
    <location>
        <begin position="14"/>
        <end position="215"/>
    </location>
</feature>
<dbReference type="EMBL" id="FORX01000003">
    <property type="protein sequence ID" value="SFJ45305.1"/>
    <property type="molecule type" value="Genomic_DNA"/>
</dbReference>
<keyword evidence="3" id="KW-0328">Glycosyltransferase</keyword>
<evidence type="ECO:0000256" key="2">
    <source>
        <dbReference type="ARBA" id="ARBA00012536"/>
    </source>
</evidence>
<reference evidence="10" key="1">
    <citation type="submission" date="2016-10" db="EMBL/GenBank/DDBJ databases">
        <authorList>
            <person name="Varghese N."/>
            <person name="Submissions S."/>
        </authorList>
    </citation>
    <scope>NUCLEOTIDE SEQUENCE [LARGE SCALE GENOMIC DNA]</scope>
    <source>
        <strain evidence="10">DSM 5918</strain>
    </source>
</reference>
<dbReference type="CDD" id="cd03800">
    <property type="entry name" value="GT4_sucrose_synthase"/>
    <property type="match status" value="1"/>
</dbReference>
<comment type="catalytic activity">
    <reaction evidence="5">
        <text>beta-D-fructose 6-phosphate + UDP-alpha-D-glucose = sucrose 6(F)-phosphate + UDP + H(+)</text>
        <dbReference type="Rhea" id="RHEA:22172"/>
        <dbReference type="ChEBI" id="CHEBI:15378"/>
        <dbReference type="ChEBI" id="CHEBI:57634"/>
        <dbReference type="ChEBI" id="CHEBI:57723"/>
        <dbReference type="ChEBI" id="CHEBI:58223"/>
        <dbReference type="ChEBI" id="CHEBI:58885"/>
        <dbReference type="EC" id="2.4.1.14"/>
    </reaction>
</comment>